<accession>A0AAV9KAX1</accession>
<dbReference type="AlphaFoldDB" id="A0AAV9KAX1"/>
<dbReference type="InterPro" id="IPR036388">
    <property type="entry name" value="WH-like_DNA-bd_sf"/>
</dbReference>
<dbReference type="GO" id="GO:0031492">
    <property type="term" value="F:nucleosomal DNA binding"/>
    <property type="evidence" value="ECO:0007669"/>
    <property type="project" value="TreeGrafter"/>
</dbReference>
<dbReference type="GO" id="GO:0005730">
    <property type="term" value="C:nucleolus"/>
    <property type="evidence" value="ECO:0007669"/>
    <property type="project" value="TreeGrafter"/>
</dbReference>
<name>A0AAV9KAX1_9SOLN</name>
<reference evidence="2 3" key="1">
    <citation type="submission" date="2023-10" db="EMBL/GenBank/DDBJ databases">
        <title>Genome-Wide Identification Analysis in wild type Solanum Pinnatisectum Reveals Some Genes Defensing Phytophthora Infestans.</title>
        <authorList>
            <person name="Sun C."/>
        </authorList>
    </citation>
    <scope>NUCLEOTIDE SEQUENCE [LARGE SCALE GENOMIC DNA]</scope>
    <source>
        <strain evidence="2">LQN</strain>
        <tissue evidence="2">Leaf</tissue>
    </source>
</reference>
<evidence type="ECO:0000256" key="1">
    <source>
        <dbReference type="ARBA" id="ARBA00023125"/>
    </source>
</evidence>
<organism evidence="2 3">
    <name type="scientific">Solanum pinnatisectum</name>
    <name type="common">tansyleaf nightshade</name>
    <dbReference type="NCBI Taxonomy" id="50273"/>
    <lineage>
        <taxon>Eukaryota</taxon>
        <taxon>Viridiplantae</taxon>
        <taxon>Streptophyta</taxon>
        <taxon>Embryophyta</taxon>
        <taxon>Tracheophyta</taxon>
        <taxon>Spermatophyta</taxon>
        <taxon>Magnoliopsida</taxon>
        <taxon>eudicotyledons</taxon>
        <taxon>Gunneridae</taxon>
        <taxon>Pentapetalae</taxon>
        <taxon>asterids</taxon>
        <taxon>lamiids</taxon>
        <taxon>Solanales</taxon>
        <taxon>Solanaceae</taxon>
        <taxon>Solanoideae</taxon>
        <taxon>Solaneae</taxon>
        <taxon>Solanum</taxon>
    </lineage>
</organism>
<keyword evidence="3" id="KW-1185">Reference proteome</keyword>
<gene>
    <name evidence="2" type="ORF">R3W88_004536</name>
</gene>
<dbReference type="EMBL" id="JAWPEI010000011">
    <property type="protein sequence ID" value="KAK4710023.1"/>
    <property type="molecule type" value="Genomic_DNA"/>
</dbReference>
<dbReference type="PANTHER" id="PTHR11467:SF109">
    <property type="entry name" value="H15 DOMAIN-CONTAINING PROTEIN"/>
    <property type="match status" value="1"/>
</dbReference>
<dbReference type="InterPro" id="IPR036390">
    <property type="entry name" value="WH_DNA-bd_sf"/>
</dbReference>
<dbReference type="PANTHER" id="PTHR11467">
    <property type="entry name" value="HISTONE H1"/>
    <property type="match status" value="1"/>
</dbReference>
<dbReference type="GO" id="GO:0045910">
    <property type="term" value="P:negative regulation of DNA recombination"/>
    <property type="evidence" value="ECO:0007669"/>
    <property type="project" value="TreeGrafter"/>
</dbReference>
<dbReference type="Proteomes" id="UP001311915">
    <property type="component" value="Unassembled WGS sequence"/>
</dbReference>
<dbReference type="GO" id="GO:0030261">
    <property type="term" value="P:chromosome condensation"/>
    <property type="evidence" value="ECO:0007669"/>
    <property type="project" value="TreeGrafter"/>
</dbReference>
<evidence type="ECO:0000313" key="3">
    <source>
        <dbReference type="Proteomes" id="UP001311915"/>
    </source>
</evidence>
<proteinExistence type="predicted"/>
<protein>
    <submittedName>
        <fullName evidence="2">Uncharacterized protein</fullName>
    </submittedName>
</protein>
<keyword evidence="1" id="KW-0238">DNA-binding</keyword>
<sequence>MEKLREEIVKISNIQHNVPLFENQNLHKHLNRFLFMIEKVLNELDEEGDSNEDTLYEFIKKEYDSLPRAHMTLLKHHLQKMFEKGEVHLEQPIKHCRGRLAKYKKDGAKINDSTISKWTTKEPKDQSVRELSRARRIAFIEILHF</sequence>
<dbReference type="GO" id="GO:0003690">
    <property type="term" value="F:double-stranded DNA binding"/>
    <property type="evidence" value="ECO:0007669"/>
    <property type="project" value="TreeGrafter"/>
</dbReference>
<dbReference type="SUPFAM" id="SSF46785">
    <property type="entry name" value="Winged helix' DNA-binding domain"/>
    <property type="match status" value="1"/>
</dbReference>
<evidence type="ECO:0000313" key="2">
    <source>
        <dbReference type="EMBL" id="KAK4710023.1"/>
    </source>
</evidence>
<comment type="caution">
    <text evidence="2">The sequence shown here is derived from an EMBL/GenBank/DDBJ whole genome shotgun (WGS) entry which is preliminary data.</text>
</comment>
<dbReference type="Gene3D" id="1.10.10.10">
    <property type="entry name" value="Winged helix-like DNA-binding domain superfamily/Winged helix DNA-binding domain"/>
    <property type="match status" value="1"/>
</dbReference>